<proteinExistence type="predicted"/>
<dbReference type="Pfam" id="PF13410">
    <property type="entry name" value="GST_C_2"/>
    <property type="match status" value="1"/>
</dbReference>
<comment type="caution">
    <text evidence="2">The sequence shown here is derived from an EMBL/GenBank/DDBJ whole genome shotgun (WGS) entry which is preliminary data.</text>
</comment>
<sequence length="239" mass="26508">MQTIERDPILARTLDATRHPGLTLIIGNKNLSSWSMRPWVAAVAFGIPFTEVKVLLDQPDTANEIARYSHAGRVPVLMSGDMTVWDSLAIVEYLAEQFPDKHLWPQDVAARALARSIVAEMHSGFGELRNSMPMNIQARLPGRGRTPGAQADIGRICEIWEDCLSRFGHHQYLFGEFSIADAFYAPVVCRFKTYGVALAPALQAYCDRVLAHPAVARWVKEAMAETDPTPLHDADLPGE</sequence>
<gene>
    <name evidence="2" type="ORF">LO55_1204</name>
</gene>
<dbReference type="CDD" id="cd03043">
    <property type="entry name" value="GST_N_1"/>
    <property type="match status" value="1"/>
</dbReference>
<evidence type="ECO:0000259" key="1">
    <source>
        <dbReference type="PROSITE" id="PS50404"/>
    </source>
</evidence>
<dbReference type="SFLD" id="SFLDS00019">
    <property type="entry name" value="Glutathione_Transferase_(cytos"/>
    <property type="match status" value="1"/>
</dbReference>
<dbReference type="SUPFAM" id="SSF47616">
    <property type="entry name" value="GST C-terminal domain-like"/>
    <property type="match status" value="1"/>
</dbReference>
<dbReference type="Gene3D" id="3.40.30.10">
    <property type="entry name" value="Glutaredoxin"/>
    <property type="match status" value="1"/>
</dbReference>
<dbReference type="GO" id="GO:0006559">
    <property type="term" value="P:L-phenylalanine catabolic process"/>
    <property type="evidence" value="ECO:0007669"/>
    <property type="project" value="TreeGrafter"/>
</dbReference>
<protein>
    <recommendedName>
        <fullName evidence="1">GST N-terminal domain-containing protein</fullName>
    </recommendedName>
</protein>
<evidence type="ECO:0000313" key="2">
    <source>
        <dbReference type="EMBL" id="OIJ43854.1"/>
    </source>
</evidence>
<dbReference type="RefSeq" id="WP_071360795.1">
    <property type="nucleotide sequence ID" value="NZ_JRYB01000001.1"/>
</dbReference>
<dbReference type="PROSITE" id="PS50404">
    <property type="entry name" value="GST_NTER"/>
    <property type="match status" value="1"/>
</dbReference>
<reference evidence="2 3" key="1">
    <citation type="submission" date="2014-10" db="EMBL/GenBank/DDBJ databases">
        <authorList>
            <person name="Seo M.-J."/>
            <person name="Seok Y.J."/>
            <person name="Cha I.-T."/>
        </authorList>
    </citation>
    <scope>NUCLEOTIDE SEQUENCE [LARGE SCALE GENOMIC DNA]</scope>
    <source>
        <strain evidence="2 3">NEU</strain>
    </source>
</reference>
<organism evidence="2 3">
    <name type="scientific">Massilia timonae</name>
    <dbReference type="NCBI Taxonomy" id="47229"/>
    <lineage>
        <taxon>Bacteria</taxon>
        <taxon>Pseudomonadati</taxon>
        <taxon>Pseudomonadota</taxon>
        <taxon>Betaproteobacteria</taxon>
        <taxon>Burkholderiales</taxon>
        <taxon>Oxalobacteraceae</taxon>
        <taxon>Telluria group</taxon>
        <taxon>Massilia</taxon>
    </lineage>
</organism>
<dbReference type="InterPro" id="IPR036249">
    <property type="entry name" value="Thioredoxin-like_sf"/>
</dbReference>
<name>A0A1S2NGL6_9BURK</name>
<dbReference type="EMBL" id="JRYB01000001">
    <property type="protein sequence ID" value="OIJ43854.1"/>
    <property type="molecule type" value="Genomic_DNA"/>
</dbReference>
<dbReference type="CDD" id="cd03194">
    <property type="entry name" value="GST_C_3"/>
    <property type="match status" value="1"/>
</dbReference>
<dbReference type="SFLD" id="SFLDG00358">
    <property type="entry name" value="Main_(cytGST)"/>
    <property type="match status" value="1"/>
</dbReference>
<dbReference type="GO" id="GO:0004364">
    <property type="term" value="F:glutathione transferase activity"/>
    <property type="evidence" value="ECO:0007669"/>
    <property type="project" value="TreeGrafter"/>
</dbReference>
<dbReference type="PANTHER" id="PTHR42673:SF4">
    <property type="entry name" value="MALEYLACETOACETATE ISOMERASE"/>
    <property type="match status" value="1"/>
</dbReference>
<dbReference type="InterPro" id="IPR004045">
    <property type="entry name" value="Glutathione_S-Trfase_N"/>
</dbReference>
<dbReference type="InterPro" id="IPR040079">
    <property type="entry name" value="Glutathione_S-Trfase"/>
</dbReference>
<dbReference type="SUPFAM" id="SSF52833">
    <property type="entry name" value="Thioredoxin-like"/>
    <property type="match status" value="1"/>
</dbReference>
<feature type="domain" description="GST N-terminal" evidence="1">
    <location>
        <begin position="22"/>
        <end position="102"/>
    </location>
</feature>
<dbReference type="GO" id="GO:0006749">
    <property type="term" value="P:glutathione metabolic process"/>
    <property type="evidence" value="ECO:0007669"/>
    <property type="project" value="TreeGrafter"/>
</dbReference>
<dbReference type="PANTHER" id="PTHR42673">
    <property type="entry name" value="MALEYLACETOACETATE ISOMERASE"/>
    <property type="match status" value="1"/>
</dbReference>
<dbReference type="InterPro" id="IPR036282">
    <property type="entry name" value="Glutathione-S-Trfase_C_sf"/>
</dbReference>
<dbReference type="Gene3D" id="1.20.1050.10">
    <property type="match status" value="1"/>
</dbReference>
<dbReference type="Pfam" id="PF13409">
    <property type="entry name" value="GST_N_2"/>
    <property type="match status" value="1"/>
</dbReference>
<dbReference type="GO" id="GO:0016034">
    <property type="term" value="F:maleylacetoacetate isomerase activity"/>
    <property type="evidence" value="ECO:0007669"/>
    <property type="project" value="TreeGrafter"/>
</dbReference>
<dbReference type="AlphaFoldDB" id="A0A1S2NGL6"/>
<dbReference type="Proteomes" id="UP000180246">
    <property type="component" value="Unassembled WGS sequence"/>
</dbReference>
<evidence type="ECO:0000313" key="3">
    <source>
        <dbReference type="Proteomes" id="UP000180246"/>
    </source>
</evidence>
<dbReference type="FunFam" id="3.40.30.10:FF:000206">
    <property type="entry name" value="Probable glutathione S-transferase"/>
    <property type="match status" value="1"/>
</dbReference>
<accession>A0A1S2NGL6</accession>